<reference evidence="3 4" key="1">
    <citation type="submission" date="2019-03" db="EMBL/GenBank/DDBJ databases">
        <authorList>
            <person name="Kim M.K.M."/>
        </authorList>
    </citation>
    <scope>NUCLEOTIDE SEQUENCE [LARGE SCALE GENOMIC DNA]</scope>
    <source>
        <strain evidence="3 4">17J68-15</strain>
    </source>
</reference>
<gene>
    <name evidence="3" type="ORF">E0486_17465</name>
</gene>
<comment type="caution">
    <text evidence="3">The sequence shown here is derived from an EMBL/GenBank/DDBJ whole genome shotgun (WGS) entry which is preliminary data.</text>
</comment>
<keyword evidence="1" id="KW-0732">Signal</keyword>
<feature type="signal peptide" evidence="1">
    <location>
        <begin position="1"/>
        <end position="19"/>
    </location>
</feature>
<proteinExistence type="predicted"/>
<evidence type="ECO:0000256" key="1">
    <source>
        <dbReference type="SAM" id="SignalP"/>
    </source>
</evidence>
<dbReference type="EMBL" id="SKFH01000050">
    <property type="protein sequence ID" value="TCZ65282.1"/>
    <property type="molecule type" value="Genomic_DNA"/>
</dbReference>
<protein>
    <submittedName>
        <fullName evidence="3">PorT family protein</fullName>
    </submittedName>
</protein>
<feature type="chain" id="PRO_5020847846" evidence="1">
    <location>
        <begin position="20"/>
        <end position="239"/>
    </location>
</feature>
<evidence type="ECO:0000313" key="4">
    <source>
        <dbReference type="Proteomes" id="UP000295164"/>
    </source>
</evidence>
<feature type="domain" description="Outer membrane protein beta-barrel" evidence="2">
    <location>
        <begin position="41"/>
        <end position="211"/>
    </location>
</feature>
<name>A0A4R4DTE4_9BACT</name>
<dbReference type="Pfam" id="PF13568">
    <property type="entry name" value="OMP_b-brl_2"/>
    <property type="match status" value="1"/>
</dbReference>
<evidence type="ECO:0000313" key="3">
    <source>
        <dbReference type="EMBL" id="TCZ65282.1"/>
    </source>
</evidence>
<dbReference type="AlphaFoldDB" id="A0A4R4DTE4"/>
<sequence length="239" mass="25228">MKKISLVALACTAAVSVMAQDGSTGTDANKDYKPLRTPMASKVRFGITAGINSSKFYYSGSGTSGLNTTMKVGPFGGAYVNLPLGSVLAIQPGVTYNIYGSKGSLTSSATVGGVTTSSTTNFQEDLHYISVPVAVQIKPGNTGFFIEAGPQANFLVAAKFKNQTPGSNSGDRDNKDDYDNFDFSAFGGLGYITRIGLGFEAKYNAGFNNVLNDTQAGADNKWKNRAWTFGLFYNFGAAK</sequence>
<dbReference type="OrthoDB" id="947434at2"/>
<keyword evidence="4" id="KW-1185">Reference proteome</keyword>
<evidence type="ECO:0000259" key="2">
    <source>
        <dbReference type="Pfam" id="PF13568"/>
    </source>
</evidence>
<accession>A0A4R4DTE4</accession>
<dbReference type="InterPro" id="IPR025665">
    <property type="entry name" value="Beta-barrel_OMP_2"/>
</dbReference>
<organism evidence="3 4">
    <name type="scientific">Flaviaesturariibacter aridisoli</name>
    <dbReference type="NCBI Taxonomy" id="2545761"/>
    <lineage>
        <taxon>Bacteria</taxon>
        <taxon>Pseudomonadati</taxon>
        <taxon>Bacteroidota</taxon>
        <taxon>Chitinophagia</taxon>
        <taxon>Chitinophagales</taxon>
        <taxon>Chitinophagaceae</taxon>
        <taxon>Flaviaestuariibacter</taxon>
    </lineage>
</organism>
<dbReference type="Proteomes" id="UP000295164">
    <property type="component" value="Unassembled WGS sequence"/>
</dbReference>